<proteinExistence type="inferred from homology"/>
<dbReference type="AlphaFoldDB" id="A0A5N5SS63"/>
<keyword evidence="3" id="KW-0346">Stress response</keyword>
<dbReference type="Pfam" id="PF08327">
    <property type="entry name" value="AHSA1"/>
    <property type="match status" value="1"/>
</dbReference>
<dbReference type="InterPro" id="IPR023393">
    <property type="entry name" value="START-like_dom_sf"/>
</dbReference>
<evidence type="ECO:0000313" key="3">
    <source>
        <dbReference type="EMBL" id="KAB7497026.1"/>
    </source>
</evidence>
<gene>
    <name evidence="3" type="primary">AHSA1</name>
    <name evidence="3" type="ORF">Anas_06688</name>
</gene>
<feature type="domain" description="Activator of Hsp90 ATPase homologue 1/2-like C-terminal" evidence="2">
    <location>
        <begin position="76"/>
        <end position="190"/>
    </location>
</feature>
<reference evidence="3 4" key="1">
    <citation type="journal article" date="2019" name="PLoS Biol.">
        <title>Sex chromosomes control vertical transmission of feminizing Wolbachia symbionts in an isopod.</title>
        <authorList>
            <person name="Becking T."/>
            <person name="Chebbi M.A."/>
            <person name="Giraud I."/>
            <person name="Moumen B."/>
            <person name="Laverre T."/>
            <person name="Caubet Y."/>
            <person name="Peccoud J."/>
            <person name="Gilbert C."/>
            <person name="Cordaux R."/>
        </authorList>
    </citation>
    <scope>NUCLEOTIDE SEQUENCE [LARGE SCALE GENOMIC DNA]</scope>
    <source>
        <strain evidence="3">ANa2</strain>
        <tissue evidence="3">Whole body excluding digestive tract and cuticle</tissue>
    </source>
</reference>
<dbReference type="InterPro" id="IPR013538">
    <property type="entry name" value="ASHA1/2-like_C"/>
</dbReference>
<sequence length="197" mass="22024">MSFTLIILSQDKYASDLILPTKGQPQATTCQSKTFISQDLANNVKNIQVSAPAPKSDSNPVKFNTSTISLSQNFKCTADELYKAITIKEMVCAFTRNDVKWNPEKGGKFELFGGNVSGEFVELVPNEKIVQKWRFKSWPPGHFSVVVLTLNQGDDSTCLNLQQTGVPVSDIERTKQGWQNYYWDAIKRTFGFGALLT</sequence>
<organism evidence="3 4">
    <name type="scientific">Armadillidium nasatum</name>
    <dbReference type="NCBI Taxonomy" id="96803"/>
    <lineage>
        <taxon>Eukaryota</taxon>
        <taxon>Metazoa</taxon>
        <taxon>Ecdysozoa</taxon>
        <taxon>Arthropoda</taxon>
        <taxon>Crustacea</taxon>
        <taxon>Multicrustacea</taxon>
        <taxon>Malacostraca</taxon>
        <taxon>Eumalacostraca</taxon>
        <taxon>Peracarida</taxon>
        <taxon>Isopoda</taxon>
        <taxon>Oniscidea</taxon>
        <taxon>Crinocheta</taxon>
        <taxon>Armadillidiidae</taxon>
        <taxon>Armadillidium</taxon>
    </lineage>
</organism>
<dbReference type="SUPFAM" id="SSF55961">
    <property type="entry name" value="Bet v1-like"/>
    <property type="match status" value="1"/>
</dbReference>
<evidence type="ECO:0000256" key="1">
    <source>
        <dbReference type="ARBA" id="ARBA00006817"/>
    </source>
</evidence>
<dbReference type="CDD" id="cd08892">
    <property type="entry name" value="SRPBCC_Aha1"/>
    <property type="match status" value="1"/>
</dbReference>
<comment type="similarity">
    <text evidence="1">Belongs to the AHA1 family.</text>
</comment>
<dbReference type="Gene3D" id="3.30.530.20">
    <property type="match status" value="1"/>
</dbReference>
<dbReference type="OrthoDB" id="567237at2759"/>
<dbReference type="EMBL" id="SEYY01020772">
    <property type="protein sequence ID" value="KAB7497026.1"/>
    <property type="molecule type" value="Genomic_DNA"/>
</dbReference>
<evidence type="ECO:0000313" key="4">
    <source>
        <dbReference type="Proteomes" id="UP000326759"/>
    </source>
</evidence>
<protein>
    <submittedName>
        <fullName evidence="3">Activator of heat shock protein ATPase-like protein 1</fullName>
    </submittedName>
</protein>
<evidence type="ECO:0000259" key="2">
    <source>
        <dbReference type="Pfam" id="PF08327"/>
    </source>
</evidence>
<name>A0A5N5SS63_9CRUS</name>
<dbReference type="Proteomes" id="UP000326759">
    <property type="component" value="Unassembled WGS sequence"/>
</dbReference>
<comment type="caution">
    <text evidence="3">The sequence shown here is derived from an EMBL/GenBank/DDBJ whole genome shotgun (WGS) entry which is preliminary data.</text>
</comment>
<accession>A0A5N5SS63</accession>
<keyword evidence="4" id="KW-1185">Reference proteome</keyword>